<comment type="catalytic activity">
    <reaction evidence="11">
        <text>Couples ATP hydrolysis with the unwinding of duplex DNA by translocating in the 3'-5' direction.</text>
        <dbReference type="EC" id="5.6.2.4"/>
    </reaction>
</comment>
<evidence type="ECO:0000256" key="7">
    <source>
        <dbReference type="ARBA" id="ARBA00022840"/>
    </source>
</evidence>
<evidence type="ECO:0000256" key="2">
    <source>
        <dbReference type="ARBA" id="ARBA00022741"/>
    </source>
</evidence>
<dbReference type="PROSITE" id="PS51198">
    <property type="entry name" value="UVRD_HELICASE_ATP_BIND"/>
    <property type="match status" value="1"/>
</dbReference>
<dbReference type="GO" id="GO:0000725">
    <property type="term" value="P:recombinational repair"/>
    <property type="evidence" value="ECO:0007669"/>
    <property type="project" value="TreeGrafter"/>
</dbReference>
<sequence>MSETLLDPATPVDGEARAAALDPRHSFAVVAPAGSGKTGLLTQRVLRLLAHCDHPEEVLCITFTRKAAAEMQHRIVSALVTAAAPPADNADPHQRLTRELALAVLARDRELGWHLLLAPNRLRIHTIDGFARSLTRQLPIASGLGAQPDTLEQPEIAYQTAVAETLNLLESDTPFHTDLQRLLAHLDNNLNAVQSLLIALLRKRDQWLGSVLAARDARAYLEAVLTTVAEETLDAAAAELAPVGAELAALADYAAGQLLATATASPITACQGLDELPAASAEQQPLWTALLELLLTKAGTWRASIDKRSGFPPGVTKAEKAAAKARKQALLALIAELRERPGLLQCLQAVRHLPPHRYAEDQWQLLDSLTRLLPVLVAQLRLVFGQLGATDFVEITQAAGAALGDDEQPSDLALKLDYRIRHILVDEFQDTATPQLTLLRKLMAGWQPGDGRTLFIVGDGMQSCYGFRNANVGIFLDAREHGIGAIPLQSLDLHVNFRSHKTIVDWVNQVFSQALPAQNNINRGAVHYTDSTAFKPDAGGSEVSVWACPDAADRQPEAQRVVQLVAHCLQHFADDNIAILVRNRNHLRDILATLSRAGINWQATDIDPLAGRMAIVDLISLTRAMLDPGDRIAWLAVLRAPWCGLDLADLLALATTDLGALNPPAEGAAYPLLWQQIVHHRAIATLSAGGRQQLDKLCRVLEPAWAGRGRKPLRLWLEGIWLALGGPAALLDDTDLENVPRYFDLLEHHSRPGGLDDWQAFYRAVEQLYAAPGPTADARLQVMTIHKSKGLEFDTVIIPGLDRLPRQDDHELLLWQEYITRSGDKQLLLGPLAATGEDQDPIYRYLRREQSQRAQLESTRLLYVGCTRAIKRLHLVANVTTDDAGDDLKPPPAKSLLAGIWPAVKNQLLTDTPAVSPDTASEVRSDTDREAAQQPDWASRHILRLAPDFNMPPLADTGCLAAYRGRDFDTGEDANLPSPADLLNRAARHTGTVLHRCLCQITREGLALWDSGRLDRQRHFWHQQLRQLGIDGDDLTRSLDKIQTAVASMLADATGRWLLDPDHKDSACELPLYQTSADRQRLFIIDRTFIDGGYRWIVDYKSSEPAAGETQADFIAAALDTYRSQLEGYGELFYRGHAEPVRLALYFPLLQCLAELPPSQTGQESDPNY</sequence>
<dbReference type="InterPro" id="IPR027417">
    <property type="entry name" value="P-loop_NTPase"/>
</dbReference>
<dbReference type="PANTHER" id="PTHR11070">
    <property type="entry name" value="UVRD / RECB / PCRA DNA HELICASE FAMILY MEMBER"/>
    <property type="match status" value="1"/>
</dbReference>
<evidence type="ECO:0000256" key="16">
    <source>
        <dbReference type="SAM" id="MobiDB-lite"/>
    </source>
</evidence>
<evidence type="ECO:0000256" key="9">
    <source>
        <dbReference type="ARBA" id="ARBA00023204"/>
    </source>
</evidence>
<dbReference type="GO" id="GO:0005524">
    <property type="term" value="F:ATP binding"/>
    <property type="evidence" value="ECO:0007669"/>
    <property type="project" value="UniProtKB-UniRule"/>
</dbReference>
<dbReference type="PROSITE" id="PS51217">
    <property type="entry name" value="UVRD_HELICASE_CTER"/>
    <property type="match status" value="1"/>
</dbReference>
<evidence type="ECO:0000256" key="15">
    <source>
        <dbReference type="PROSITE-ProRule" id="PRU00560"/>
    </source>
</evidence>
<evidence type="ECO:0000256" key="13">
    <source>
        <dbReference type="ARBA" id="ARBA00034923"/>
    </source>
</evidence>
<organism evidence="19 20">
    <name type="scientific">Exilibacterium tricleocarpae</name>
    <dbReference type="NCBI Taxonomy" id="2591008"/>
    <lineage>
        <taxon>Bacteria</taxon>
        <taxon>Pseudomonadati</taxon>
        <taxon>Pseudomonadota</taxon>
        <taxon>Gammaproteobacteria</taxon>
        <taxon>Cellvibrionales</taxon>
        <taxon>Cellvibrionaceae</taxon>
        <taxon>Exilibacterium</taxon>
    </lineage>
</organism>
<dbReference type="GO" id="GO:0043138">
    <property type="term" value="F:3'-5' DNA helicase activity"/>
    <property type="evidence" value="ECO:0007669"/>
    <property type="project" value="UniProtKB-EC"/>
</dbReference>
<dbReference type="EC" id="5.6.2.4" evidence="12"/>
<keyword evidence="10" id="KW-0413">Isomerase</keyword>
<dbReference type="InterPro" id="IPR014017">
    <property type="entry name" value="DNA_helicase_UvrD-like_C"/>
</dbReference>
<name>A0A545TVM8_9GAMM</name>
<evidence type="ECO:0000256" key="14">
    <source>
        <dbReference type="ARBA" id="ARBA00048988"/>
    </source>
</evidence>
<dbReference type="GO" id="GO:0003677">
    <property type="term" value="F:DNA binding"/>
    <property type="evidence" value="ECO:0007669"/>
    <property type="project" value="UniProtKB-KW"/>
</dbReference>
<dbReference type="SUPFAM" id="SSF52540">
    <property type="entry name" value="P-loop containing nucleoside triphosphate hydrolases"/>
    <property type="match status" value="1"/>
</dbReference>
<comment type="catalytic activity">
    <reaction evidence="14">
        <text>ATP + H2O = ADP + phosphate + H(+)</text>
        <dbReference type="Rhea" id="RHEA:13065"/>
        <dbReference type="ChEBI" id="CHEBI:15377"/>
        <dbReference type="ChEBI" id="CHEBI:15378"/>
        <dbReference type="ChEBI" id="CHEBI:30616"/>
        <dbReference type="ChEBI" id="CHEBI:43474"/>
        <dbReference type="ChEBI" id="CHEBI:456216"/>
        <dbReference type="EC" id="5.6.2.4"/>
    </reaction>
</comment>
<dbReference type="InterPro" id="IPR011604">
    <property type="entry name" value="PDDEXK-like_dom_sf"/>
</dbReference>
<dbReference type="InterPro" id="IPR011335">
    <property type="entry name" value="Restrct_endonuc-II-like"/>
</dbReference>
<evidence type="ECO:0000256" key="8">
    <source>
        <dbReference type="ARBA" id="ARBA00023125"/>
    </source>
</evidence>
<reference evidence="19 20" key="1">
    <citation type="submission" date="2019-06" db="EMBL/GenBank/DDBJ databases">
        <title>Whole genome sequence for Cellvibrionaceae sp. R142.</title>
        <authorList>
            <person name="Wang G."/>
        </authorList>
    </citation>
    <scope>NUCLEOTIDE SEQUENCE [LARGE SCALE GENOMIC DNA]</scope>
    <source>
        <strain evidence="19 20">R142</strain>
    </source>
</reference>
<keyword evidence="4 15" id="KW-0378">Hydrolase</keyword>
<protein>
    <recommendedName>
        <fullName evidence="12">DNA 3'-5' helicase</fullName>
        <ecNumber evidence="12">5.6.2.4</ecNumber>
    </recommendedName>
    <alternativeName>
        <fullName evidence="13">DNA 3'-5' helicase II</fullName>
    </alternativeName>
</protein>
<dbReference type="SUPFAM" id="SSF52980">
    <property type="entry name" value="Restriction endonuclease-like"/>
    <property type="match status" value="1"/>
</dbReference>
<evidence type="ECO:0000256" key="4">
    <source>
        <dbReference type="ARBA" id="ARBA00022801"/>
    </source>
</evidence>
<feature type="domain" description="UvrD-like helicase C-terminal" evidence="18">
    <location>
        <begin position="512"/>
        <end position="790"/>
    </location>
</feature>
<keyword evidence="6" id="KW-0269">Exonuclease</keyword>
<keyword evidence="7 15" id="KW-0067">ATP-binding</keyword>
<keyword evidence="2 15" id="KW-0547">Nucleotide-binding</keyword>
<dbReference type="Gene3D" id="3.40.50.300">
    <property type="entry name" value="P-loop containing nucleotide triphosphate hydrolases"/>
    <property type="match status" value="4"/>
</dbReference>
<accession>A0A545TVM8</accession>
<evidence type="ECO:0000313" key="19">
    <source>
        <dbReference type="EMBL" id="TQV81280.1"/>
    </source>
</evidence>
<evidence type="ECO:0000256" key="11">
    <source>
        <dbReference type="ARBA" id="ARBA00034617"/>
    </source>
</evidence>
<dbReference type="EMBL" id="VHSG01000008">
    <property type="protein sequence ID" value="TQV81280.1"/>
    <property type="molecule type" value="Genomic_DNA"/>
</dbReference>
<evidence type="ECO:0000313" key="20">
    <source>
        <dbReference type="Proteomes" id="UP000319732"/>
    </source>
</evidence>
<evidence type="ECO:0000259" key="18">
    <source>
        <dbReference type="PROSITE" id="PS51217"/>
    </source>
</evidence>
<feature type="domain" description="UvrD-like helicase ATP-binding" evidence="17">
    <location>
        <begin position="10"/>
        <end position="500"/>
    </location>
</feature>
<dbReference type="GO" id="GO:0033202">
    <property type="term" value="C:DNA helicase complex"/>
    <property type="evidence" value="ECO:0007669"/>
    <property type="project" value="TreeGrafter"/>
</dbReference>
<keyword evidence="9" id="KW-0234">DNA repair</keyword>
<comment type="caution">
    <text evidence="19">The sequence shown here is derived from an EMBL/GenBank/DDBJ whole genome shotgun (WGS) entry which is preliminary data.</text>
</comment>
<proteinExistence type="predicted"/>
<feature type="region of interest" description="Disordered" evidence="16">
    <location>
        <begin position="911"/>
        <end position="934"/>
    </location>
</feature>
<feature type="binding site" evidence="15">
    <location>
        <begin position="31"/>
        <end position="38"/>
    </location>
    <ligand>
        <name>ATP</name>
        <dbReference type="ChEBI" id="CHEBI:30616"/>
    </ligand>
</feature>
<evidence type="ECO:0000256" key="3">
    <source>
        <dbReference type="ARBA" id="ARBA00022763"/>
    </source>
</evidence>
<evidence type="ECO:0000256" key="10">
    <source>
        <dbReference type="ARBA" id="ARBA00023235"/>
    </source>
</evidence>
<evidence type="ECO:0000256" key="6">
    <source>
        <dbReference type="ARBA" id="ARBA00022839"/>
    </source>
</evidence>
<dbReference type="InterPro" id="IPR000212">
    <property type="entry name" value="DNA_helicase_UvrD/REP"/>
</dbReference>
<dbReference type="GO" id="GO:0005829">
    <property type="term" value="C:cytosol"/>
    <property type="evidence" value="ECO:0007669"/>
    <property type="project" value="TreeGrafter"/>
</dbReference>
<dbReference type="PANTHER" id="PTHR11070:SF2">
    <property type="entry name" value="ATP-DEPENDENT DNA HELICASE SRS2"/>
    <property type="match status" value="1"/>
</dbReference>
<dbReference type="OrthoDB" id="9810135at2"/>
<dbReference type="InterPro" id="IPR014016">
    <property type="entry name" value="UvrD-like_ATP-bd"/>
</dbReference>
<dbReference type="Gene3D" id="3.90.320.10">
    <property type="match status" value="1"/>
</dbReference>
<evidence type="ECO:0000256" key="5">
    <source>
        <dbReference type="ARBA" id="ARBA00022806"/>
    </source>
</evidence>
<keyword evidence="5 15" id="KW-0347">Helicase</keyword>
<dbReference type="RefSeq" id="WP_142903941.1">
    <property type="nucleotide sequence ID" value="NZ_ML660091.1"/>
</dbReference>
<dbReference type="Pfam" id="PF00580">
    <property type="entry name" value="UvrD-helicase"/>
    <property type="match status" value="1"/>
</dbReference>
<feature type="compositionally biased region" description="Basic and acidic residues" evidence="16">
    <location>
        <begin position="921"/>
        <end position="931"/>
    </location>
</feature>
<evidence type="ECO:0000256" key="12">
    <source>
        <dbReference type="ARBA" id="ARBA00034808"/>
    </source>
</evidence>
<gene>
    <name evidence="19" type="ORF">FKG94_09295</name>
</gene>
<keyword evidence="3" id="KW-0227">DNA damage</keyword>
<dbReference type="GO" id="GO:0004527">
    <property type="term" value="F:exonuclease activity"/>
    <property type="evidence" value="ECO:0007669"/>
    <property type="project" value="UniProtKB-KW"/>
</dbReference>
<keyword evidence="8" id="KW-0238">DNA-binding</keyword>
<evidence type="ECO:0000256" key="1">
    <source>
        <dbReference type="ARBA" id="ARBA00022722"/>
    </source>
</evidence>
<dbReference type="Proteomes" id="UP000319732">
    <property type="component" value="Unassembled WGS sequence"/>
</dbReference>
<keyword evidence="20" id="KW-1185">Reference proteome</keyword>
<evidence type="ECO:0000259" key="17">
    <source>
        <dbReference type="PROSITE" id="PS51198"/>
    </source>
</evidence>
<dbReference type="AlphaFoldDB" id="A0A545TVM8"/>
<keyword evidence="1" id="KW-0540">Nuclease</keyword>
<dbReference type="Pfam" id="PF13361">
    <property type="entry name" value="UvrD_C"/>
    <property type="match status" value="2"/>
</dbReference>